<reference evidence="1 2" key="1">
    <citation type="submission" date="2018-08" db="EMBL/GenBank/DDBJ databases">
        <title>Bacillus phenotypic plasticity.</title>
        <authorList>
            <person name="Hurtado E."/>
        </authorList>
    </citation>
    <scope>NUCLEOTIDE SEQUENCE [LARGE SCALE GENOMIC DNA]</scope>
    <source>
        <strain evidence="1 2">427</strain>
    </source>
</reference>
<evidence type="ECO:0000313" key="1">
    <source>
        <dbReference type="EMBL" id="KAA6453500.1"/>
    </source>
</evidence>
<evidence type="ECO:0000313" key="2">
    <source>
        <dbReference type="Proteomes" id="UP000324326"/>
    </source>
</evidence>
<comment type="caution">
    <text evidence="1">The sequence shown here is derived from an EMBL/GenBank/DDBJ whole genome shotgun (WGS) entry which is preliminary data.</text>
</comment>
<organism evidence="1 2">
    <name type="scientific">Bacillus swezeyi</name>
    <dbReference type="NCBI Taxonomy" id="1925020"/>
    <lineage>
        <taxon>Bacteria</taxon>
        <taxon>Bacillati</taxon>
        <taxon>Bacillota</taxon>
        <taxon>Bacilli</taxon>
        <taxon>Bacillales</taxon>
        <taxon>Bacillaceae</taxon>
        <taxon>Bacillus</taxon>
    </lineage>
</organism>
<accession>A0A5M8S1F9</accession>
<proteinExistence type="predicted"/>
<gene>
    <name evidence="1" type="ORF">DX927_04725</name>
</gene>
<sequence>MLRKISHFIVQQLNPESLIDLLFPSNDFIKAIEQLRKPVIQNHTRCPGPFAFSQADGTEKKNGQLFGLATKSYSSATLAN</sequence>
<protein>
    <submittedName>
        <fullName evidence="1">Uncharacterized protein</fullName>
    </submittedName>
</protein>
<name>A0A5M8S1F9_9BACI</name>
<dbReference type="EMBL" id="QSND01000001">
    <property type="protein sequence ID" value="KAA6453500.1"/>
    <property type="molecule type" value="Genomic_DNA"/>
</dbReference>
<dbReference type="AlphaFoldDB" id="A0A5M8S1F9"/>
<dbReference type="Proteomes" id="UP000324326">
    <property type="component" value="Unassembled WGS sequence"/>
</dbReference>